<dbReference type="Gene3D" id="1.10.390.10">
    <property type="entry name" value="Neutral Protease Domain 2"/>
    <property type="match status" value="1"/>
</dbReference>
<dbReference type="PANTHER" id="PTHR11533">
    <property type="entry name" value="PROTEASE M1 ZINC METALLOPROTEASE"/>
    <property type="match status" value="1"/>
</dbReference>
<dbReference type="InterPro" id="IPR014782">
    <property type="entry name" value="Peptidase_M1_dom"/>
</dbReference>
<dbReference type="GO" id="GO:0005615">
    <property type="term" value="C:extracellular space"/>
    <property type="evidence" value="ECO:0007669"/>
    <property type="project" value="TreeGrafter"/>
</dbReference>
<feature type="region of interest" description="Disordered" evidence="1">
    <location>
        <begin position="602"/>
        <end position="625"/>
    </location>
</feature>
<feature type="domain" description="Peptidase M1 membrane alanine aminopeptidase" evidence="3">
    <location>
        <begin position="369"/>
        <end position="574"/>
    </location>
</feature>
<dbReference type="GO" id="GO:0042277">
    <property type="term" value="F:peptide binding"/>
    <property type="evidence" value="ECO:0007669"/>
    <property type="project" value="TreeGrafter"/>
</dbReference>
<dbReference type="STRING" id="1747903.ASR47_101242"/>
<keyword evidence="2" id="KW-0732">Signal</keyword>
<dbReference type="CDD" id="cd09604">
    <property type="entry name" value="M1_APN_like"/>
    <property type="match status" value="1"/>
</dbReference>
<comment type="caution">
    <text evidence="4">The sequence shown here is derived from an EMBL/GenBank/DDBJ whole genome shotgun (WGS) entry which is preliminary data.</text>
</comment>
<dbReference type="GO" id="GO:0043171">
    <property type="term" value="P:peptide catabolic process"/>
    <property type="evidence" value="ECO:0007669"/>
    <property type="project" value="TreeGrafter"/>
</dbReference>
<feature type="signal peptide" evidence="2">
    <location>
        <begin position="1"/>
        <end position="21"/>
    </location>
</feature>
<proteinExistence type="predicted"/>
<dbReference type="Proteomes" id="UP000092713">
    <property type="component" value="Unassembled WGS sequence"/>
</dbReference>
<dbReference type="GO" id="GO:0008270">
    <property type="term" value="F:zinc ion binding"/>
    <property type="evidence" value="ECO:0007669"/>
    <property type="project" value="InterPro"/>
</dbReference>
<evidence type="ECO:0000313" key="4">
    <source>
        <dbReference type="EMBL" id="OBV39820.1"/>
    </source>
</evidence>
<evidence type="ECO:0000256" key="1">
    <source>
        <dbReference type="SAM" id="MobiDB-lite"/>
    </source>
</evidence>
<gene>
    <name evidence="4" type="ORF">ASR47_101242</name>
</gene>
<dbReference type="PANTHER" id="PTHR11533:SF174">
    <property type="entry name" value="PUROMYCIN-SENSITIVE AMINOPEPTIDASE-RELATED"/>
    <property type="match status" value="1"/>
</dbReference>
<dbReference type="InterPro" id="IPR027268">
    <property type="entry name" value="Peptidase_M4/M1_CTD_sf"/>
</dbReference>
<keyword evidence="5" id="KW-1185">Reference proteome</keyword>
<dbReference type="RefSeq" id="WP_065307593.1">
    <property type="nucleotide sequence ID" value="NZ_LOCQ01000051.1"/>
</dbReference>
<dbReference type="EMBL" id="LOCQ01000051">
    <property type="protein sequence ID" value="OBV39820.1"/>
    <property type="molecule type" value="Genomic_DNA"/>
</dbReference>
<keyword evidence="4" id="KW-0031">Aminopeptidase</keyword>
<evidence type="ECO:0000256" key="2">
    <source>
        <dbReference type="SAM" id="SignalP"/>
    </source>
</evidence>
<evidence type="ECO:0000259" key="3">
    <source>
        <dbReference type="Pfam" id="PF01433"/>
    </source>
</evidence>
<feature type="compositionally biased region" description="Basic and acidic residues" evidence="1">
    <location>
        <begin position="616"/>
        <end position="625"/>
    </location>
</feature>
<keyword evidence="4" id="KW-0645">Protease</keyword>
<name>A0A1A7C4Y6_9BURK</name>
<keyword evidence="4" id="KW-0378">Hydrolase</keyword>
<dbReference type="GO" id="GO:0005737">
    <property type="term" value="C:cytoplasm"/>
    <property type="evidence" value="ECO:0007669"/>
    <property type="project" value="TreeGrafter"/>
</dbReference>
<feature type="region of interest" description="Disordered" evidence="1">
    <location>
        <begin position="769"/>
        <end position="792"/>
    </location>
</feature>
<protein>
    <submittedName>
        <fullName evidence="4">Aminopeptidase N</fullName>
    </submittedName>
</protein>
<feature type="chain" id="PRO_5008355687" evidence="2">
    <location>
        <begin position="22"/>
        <end position="792"/>
    </location>
</feature>
<evidence type="ECO:0000313" key="5">
    <source>
        <dbReference type="Proteomes" id="UP000092713"/>
    </source>
</evidence>
<accession>A0A1A7C4Y6</accession>
<organism evidence="4 5">
    <name type="scientific">Janthinobacterium psychrotolerans</name>
    <dbReference type="NCBI Taxonomy" id="1747903"/>
    <lineage>
        <taxon>Bacteria</taxon>
        <taxon>Pseudomonadati</taxon>
        <taxon>Pseudomonadota</taxon>
        <taxon>Betaproteobacteria</taxon>
        <taxon>Burkholderiales</taxon>
        <taxon>Oxalobacteraceae</taxon>
        <taxon>Janthinobacterium</taxon>
    </lineage>
</organism>
<dbReference type="InterPro" id="IPR050344">
    <property type="entry name" value="Peptidase_M1_aminopeptidases"/>
</dbReference>
<dbReference type="Pfam" id="PF01433">
    <property type="entry name" value="Peptidase_M1"/>
    <property type="match status" value="1"/>
</dbReference>
<sequence>MRILSGSAACLAFCFTVSALAAEPFDDKFRQLEEVLPTPNTYRTASGAPGHAYWQQRADYTIRATLDEARRTITGSGTVTYHNQSPDTLGYLWVQLDQNIYKPDSDARRMATAPSRQAWAKTMGEDTMKFEGLRGILARGDFQGGFNIRALKGADGQSLKHVINRTMMRIDLPQPLKPGQDFVFQIEWDYRINEQKVLGGRAGFEYFEEDKNALFEVAQWFPRMAAYYDAAGWQHKQFLGSGEFTLEFGDYDVQLTVPADHIVASTGALQNPQEVLTPAQRARLEQARGSDKPVIIVTQKEAEAAEKSVSRAQKTWHFKAANVRDFAWASSRKFIWDAQGYKKGGSDVMAMSYYPKEGNPLWEKYSTQAIVHTIEQYNKYSIDYPYPTAISVNGPVGGMEYPMISFNGPRPVKDKKTGELTYSKRTKYGLIGVIIHEVGHNYYPMIINSDERQWTWMDEGLNTFVQYLAQQAWEENYPASRGEPREIVDYMRSRDQVPIMTNSESLLQFGNNAYAKPAAGLNILRETILGRELFDYAFKEYAQRWKFKRPTPADFFRTMEDASGTDLDWFWRGWFYTTDAVDISIDGISEYGVSSKNPETEKAWKKSQKAAQPESVTERANKGMARRVDAHPELRDFYNQHDDYTVTNKDRNAYAEAIAGLEPWEKELLKQGKHLYLVDLSNLGGMVMPLILEIELKSGRKYIERVPAEVWRYSPKRITKVVITDEPMVGLVQDPYWETADIDTSNNSWPRRITPSRLELFKSEKSPRENLMRDFNTPLKNKGAAGGKDGEA</sequence>
<dbReference type="AlphaFoldDB" id="A0A1A7C4Y6"/>
<dbReference type="SUPFAM" id="SSF55486">
    <property type="entry name" value="Metalloproteases ('zincins'), catalytic domain"/>
    <property type="match status" value="1"/>
</dbReference>
<dbReference type="GO" id="GO:0016020">
    <property type="term" value="C:membrane"/>
    <property type="evidence" value="ECO:0007669"/>
    <property type="project" value="TreeGrafter"/>
</dbReference>
<dbReference type="PATRIC" id="fig|1747903.4.peg.3436"/>
<dbReference type="GO" id="GO:0070006">
    <property type="term" value="F:metalloaminopeptidase activity"/>
    <property type="evidence" value="ECO:0007669"/>
    <property type="project" value="TreeGrafter"/>
</dbReference>
<reference evidence="4 5" key="1">
    <citation type="submission" date="2016-04" db="EMBL/GenBank/DDBJ databases">
        <title>Draft genome sequence of Janthinobacterium psychrotolerans sp. nov., isolated from freshwater sediments in Denmark.</title>
        <authorList>
            <person name="Gong X."/>
            <person name="Skrivergaard S."/>
            <person name="Korsgaard B.S."/>
            <person name="Schreiber L."/>
            <person name="Marshall I.P."/>
            <person name="Finster K."/>
            <person name="Schramm A."/>
        </authorList>
    </citation>
    <scope>NUCLEOTIDE SEQUENCE [LARGE SCALE GENOMIC DNA]</scope>
    <source>
        <strain evidence="4 5">S3-2</strain>
    </source>
</reference>
<dbReference type="OrthoDB" id="9814383at2"/>